<keyword evidence="2" id="KW-0547">Nucleotide-binding</keyword>
<evidence type="ECO:0000256" key="2">
    <source>
        <dbReference type="ARBA" id="ARBA00022741"/>
    </source>
</evidence>
<dbReference type="PANTHER" id="PTHR24220:SF86">
    <property type="entry name" value="ABC TRANSPORTER ABCH.1"/>
    <property type="match status" value="1"/>
</dbReference>
<evidence type="ECO:0000313" key="5">
    <source>
        <dbReference type="EMBL" id="OGY23711.1"/>
    </source>
</evidence>
<dbReference type="Pfam" id="PF00005">
    <property type="entry name" value="ABC_tran"/>
    <property type="match status" value="1"/>
</dbReference>
<name>A0A1G1W7V8_9BACT</name>
<dbReference type="SUPFAM" id="SSF52540">
    <property type="entry name" value="P-loop containing nucleoside triphosphate hydrolases"/>
    <property type="match status" value="1"/>
</dbReference>
<keyword evidence="1" id="KW-0813">Transport</keyword>
<dbReference type="GO" id="GO:0016887">
    <property type="term" value="F:ATP hydrolysis activity"/>
    <property type="evidence" value="ECO:0007669"/>
    <property type="project" value="InterPro"/>
</dbReference>
<dbReference type="STRING" id="1802593.A2172_00090"/>
<evidence type="ECO:0000256" key="3">
    <source>
        <dbReference type="ARBA" id="ARBA00022840"/>
    </source>
</evidence>
<dbReference type="FunFam" id="3.40.50.300:FF:000032">
    <property type="entry name" value="Export ABC transporter ATP-binding protein"/>
    <property type="match status" value="1"/>
</dbReference>
<dbReference type="EMBL" id="MHCP01000022">
    <property type="protein sequence ID" value="OGY23711.1"/>
    <property type="molecule type" value="Genomic_DNA"/>
</dbReference>
<dbReference type="InterPro" id="IPR027417">
    <property type="entry name" value="P-loop_NTPase"/>
</dbReference>
<organism evidence="5 6">
    <name type="scientific">Candidatus Woykebacteria bacterium RBG_13_40_15</name>
    <dbReference type="NCBI Taxonomy" id="1802593"/>
    <lineage>
        <taxon>Bacteria</taxon>
        <taxon>Candidatus Woykeibacteriota</taxon>
    </lineage>
</organism>
<dbReference type="InterPro" id="IPR003439">
    <property type="entry name" value="ABC_transporter-like_ATP-bd"/>
</dbReference>
<dbReference type="GO" id="GO:0022857">
    <property type="term" value="F:transmembrane transporter activity"/>
    <property type="evidence" value="ECO:0007669"/>
    <property type="project" value="TreeGrafter"/>
</dbReference>
<dbReference type="Proteomes" id="UP000176631">
    <property type="component" value="Unassembled WGS sequence"/>
</dbReference>
<dbReference type="PROSITE" id="PS50893">
    <property type="entry name" value="ABC_TRANSPORTER_2"/>
    <property type="match status" value="1"/>
</dbReference>
<dbReference type="CDD" id="cd03255">
    <property type="entry name" value="ABC_MJ0796_LolCDE_FtsE"/>
    <property type="match status" value="1"/>
</dbReference>
<accession>A0A1G1W7V8</accession>
<dbReference type="PROSITE" id="PS00211">
    <property type="entry name" value="ABC_TRANSPORTER_1"/>
    <property type="match status" value="1"/>
</dbReference>
<sequence length="219" mass="23852">MVLIEISNLTKLYKSGRSTIRAVDGLDLIVHKGDFLAIVGPSGSGKSTLLQLLGCLDKPTSGDIKIDDKDITRLNDRKLADLRQKKIGFIFQSFNLIPTLTARQNVEAAIAKRGRNDKTGTLEVLEKVGLAERANQLPSLLSGGEQQRVAIARALINKPEIILADEPTGNLDSQTGKMIFDLLHQLSKSENTTVIVVTHDLSIAGQTDKTYHLKDGKLS</sequence>
<dbReference type="GO" id="GO:0098796">
    <property type="term" value="C:membrane protein complex"/>
    <property type="evidence" value="ECO:0007669"/>
    <property type="project" value="UniProtKB-ARBA"/>
</dbReference>
<dbReference type="Gene3D" id="3.40.50.300">
    <property type="entry name" value="P-loop containing nucleotide triphosphate hydrolases"/>
    <property type="match status" value="1"/>
</dbReference>
<gene>
    <name evidence="5" type="ORF">A2172_00090</name>
</gene>
<dbReference type="GO" id="GO:0005524">
    <property type="term" value="F:ATP binding"/>
    <property type="evidence" value="ECO:0007669"/>
    <property type="project" value="UniProtKB-KW"/>
</dbReference>
<dbReference type="SMART" id="SM00382">
    <property type="entry name" value="AAA"/>
    <property type="match status" value="1"/>
</dbReference>
<reference evidence="5 6" key="1">
    <citation type="journal article" date="2016" name="Nat. Commun.">
        <title>Thousands of microbial genomes shed light on interconnected biogeochemical processes in an aquifer system.</title>
        <authorList>
            <person name="Anantharaman K."/>
            <person name="Brown C.T."/>
            <person name="Hug L.A."/>
            <person name="Sharon I."/>
            <person name="Castelle C.J."/>
            <person name="Probst A.J."/>
            <person name="Thomas B.C."/>
            <person name="Singh A."/>
            <person name="Wilkins M.J."/>
            <person name="Karaoz U."/>
            <person name="Brodie E.L."/>
            <person name="Williams K.H."/>
            <person name="Hubbard S.S."/>
            <person name="Banfield J.F."/>
        </authorList>
    </citation>
    <scope>NUCLEOTIDE SEQUENCE [LARGE SCALE GENOMIC DNA]</scope>
</reference>
<feature type="domain" description="ABC transporter" evidence="4">
    <location>
        <begin position="4"/>
        <end position="219"/>
    </location>
</feature>
<proteinExistence type="predicted"/>
<dbReference type="AlphaFoldDB" id="A0A1G1W7V8"/>
<dbReference type="InterPro" id="IPR017871">
    <property type="entry name" value="ABC_transporter-like_CS"/>
</dbReference>
<evidence type="ECO:0000256" key="1">
    <source>
        <dbReference type="ARBA" id="ARBA00022448"/>
    </source>
</evidence>
<evidence type="ECO:0000313" key="6">
    <source>
        <dbReference type="Proteomes" id="UP000176631"/>
    </source>
</evidence>
<dbReference type="InterPro" id="IPR015854">
    <property type="entry name" value="ABC_transpr_LolD-like"/>
</dbReference>
<dbReference type="GO" id="GO:0005886">
    <property type="term" value="C:plasma membrane"/>
    <property type="evidence" value="ECO:0007669"/>
    <property type="project" value="TreeGrafter"/>
</dbReference>
<comment type="caution">
    <text evidence="5">The sequence shown here is derived from an EMBL/GenBank/DDBJ whole genome shotgun (WGS) entry which is preliminary data.</text>
</comment>
<dbReference type="InterPro" id="IPR017911">
    <property type="entry name" value="MacB-like_ATP-bd"/>
</dbReference>
<dbReference type="PANTHER" id="PTHR24220">
    <property type="entry name" value="IMPORT ATP-BINDING PROTEIN"/>
    <property type="match status" value="1"/>
</dbReference>
<evidence type="ECO:0000259" key="4">
    <source>
        <dbReference type="PROSITE" id="PS50893"/>
    </source>
</evidence>
<keyword evidence="3" id="KW-0067">ATP-binding</keyword>
<dbReference type="InterPro" id="IPR003593">
    <property type="entry name" value="AAA+_ATPase"/>
</dbReference>
<protein>
    <recommendedName>
        <fullName evidence="4">ABC transporter domain-containing protein</fullName>
    </recommendedName>
</protein>